<dbReference type="PANTHER" id="PTHR39184">
    <property type="match status" value="1"/>
</dbReference>
<feature type="domain" description="Phage terminase large subunit C-terminal" evidence="2">
    <location>
        <begin position="270"/>
        <end position="412"/>
    </location>
</feature>
<sequence>MSNVQVILNDHFYDFIDDWEQKFYFLVGGYGSSKSYHVAIKLMKKLFQEKRTALVVREVFGTLRDSCFSLLKEVAESMGVYNTLKFSTSPLHISFPNGSEIIFRGMDDPQKLKSIHNVSLIWLEECSEIKYEGFKELLGRLRHPTLKLHMILSTNPVSKSNWTFKHFFEDSKNKFFVLSDEELYQKKILIKNNTYYHHSTCDDNFFLPKSYTEQLEELEQHDPDLHRIARKGRFGINGKRVLPQFEIAPHEEVMEAIKGIRKPILKSGMDFGMVTSYNALLRLAVDHENKILYIYWEYYSRDKTDPEIAEDIKEFKDSRELIKADSAEAKPIKYYKQMGFNMRACKKFQGSRLAYTKKIKRFKKIICSESCGNTIDELKDLTYAVDKDGEIIEDQFNIDPHTFSAIWYALDDYEVSNLKGGNGIIAMKKPRGL</sequence>
<name>A0A926EJG5_9FIRM</name>
<dbReference type="InterPro" id="IPR027417">
    <property type="entry name" value="P-loop_NTPase"/>
</dbReference>
<feature type="domain" description="Phage terminase large subunit N-terminal" evidence="1">
    <location>
        <begin position="21"/>
        <end position="233"/>
    </location>
</feature>
<gene>
    <name evidence="3" type="ORF">H8718_17990</name>
</gene>
<dbReference type="Pfam" id="PF17288">
    <property type="entry name" value="Terminase_3C"/>
    <property type="match status" value="1"/>
</dbReference>
<dbReference type="Pfam" id="PF04466">
    <property type="entry name" value="Terminase_3"/>
    <property type="match status" value="1"/>
</dbReference>
<protein>
    <submittedName>
        <fullName evidence="3">PBSX family phage terminase large subunit</fullName>
    </submittedName>
</protein>
<dbReference type="InterPro" id="IPR035412">
    <property type="entry name" value="Terminase_L_N"/>
</dbReference>
<accession>A0A926EJG5</accession>
<dbReference type="RefSeq" id="WP_249334281.1">
    <property type="nucleotide sequence ID" value="NZ_JACRSY010000048.1"/>
</dbReference>
<evidence type="ECO:0000313" key="3">
    <source>
        <dbReference type="EMBL" id="MBC8581383.1"/>
    </source>
</evidence>
<dbReference type="AlphaFoldDB" id="A0A926EJG5"/>
<dbReference type="EMBL" id="JACRSY010000048">
    <property type="protein sequence ID" value="MBC8581383.1"/>
    <property type="molecule type" value="Genomic_DNA"/>
</dbReference>
<dbReference type="NCBIfam" id="TIGR01547">
    <property type="entry name" value="phage_term_2"/>
    <property type="match status" value="1"/>
</dbReference>
<comment type="caution">
    <text evidence="3">The sequence shown here is derived from an EMBL/GenBank/DDBJ whole genome shotgun (WGS) entry which is preliminary data.</text>
</comment>
<dbReference type="InterPro" id="IPR035413">
    <property type="entry name" value="Terminase_L_C"/>
</dbReference>
<dbReference type="InterPro" id="IPR052380">
    <property type="entry name" value="Viral_DNA_packaging_terminase"/>
</dbReference>
<evidence type="ECO:0000259" key="1">
    <source>
        <dbReference type="Pfam" id="PF04466"/>
    </source>
</evidence>
<dbReference type="Gene3D" id="3.30.420.280">
    <property type="match status" value="1"/>
</dbReference>
<keyword evidence="4" id="KW-1185">Reference proteome</keyword>
<reference evidence="3" key="1">
    <citation type="submission" date="2020-08" db="EMBL/GenBank/DDBJ databases">
        <title>Genome public.</title>
        <authorList>
            <person name="Liu C."/>
            <person name="Sun Q."/>
        </authorList>
    </citation>
    <scope>NUCLEOTIDE SEQUENCE</scope>
    <source>
        <strain evidence="3">NSJ-12</strain>
    </source>
</reference>
<evidence type="ECO:0000259" key="2">
    <source>
        <dbReference type="Pfam" id="PF17288"/>
    </source>
</evidence>
<proteinExistence type="predicted"/>
<dbReference type="PANTHER" id="PTHR39184:SF1">
    <property type="entry name" value="PBSX PHAGE TERMINASE LARGE SUBUNIT"/>
    <property type="match status" value="1"/>
</dbReference>
<evidence type="ECO:0000313" key="4">
    <source>
        <dbReference type="Proteomes" id="UP000655830"/>
    </source>
</evidence>
<dbReference type="InterPro" id="IPR006437">
    <property type="entry name" value="Phage_terminase_lsu"/>
</dbReference>
<organism evidence="3 4">
    <name type="scientific">Zhenhengia yiwuensis</name>
    <dbReference type="NCBI Taxonomy" id="2763666"/>
    <lineage>
        <taxon>Bacteria</taxon>
        <taxon>Bacillati</taxon>
        <taxon>Bacillota</taxon>
        <taxon>Clostridia</taxon>
        <taxon>Lachnospirales</taxon>
        <taxon>Lachnospiraceae</taxon>
        <taxon>Zhenhengia</taxon>
    </lineage>
</organism>
<dbReference type="Proteomes" id="UP000655830">
    <property type="component" value="Unassembled WGS sequence"/>
</dbReference>
<dbReference type="Gene3D" id="3.40.50.300">
    <property type="entry name" value="P-loop containing nucleotide triphosphate hydrolases"/>
    <property type="match status" value="1"/>
</dbReference>